<proteinExistence type="predicted"/>
<keyword evidence="1" id="KW-1133">Transmembrane helix</keyword>
<dbReference type="Pfam" id="PF20990">
    <property type="entry name" value="DUF2207_C"/>
    <property type="match status" value="1"/>
</dbReference>
<sequence length="675" mass="71264">MQGVKTWSTAAPLLAAVVGLSAGVLLAAPAAADVNDDVVRSLEIEAELDPTGSLHITETYAWDFGDRDGLGFYRNILQRMDWEPEPSMVRVLDIEEITVSSPSQAPAQWWVERDDEYLELVIGAPDGSEETRSGVQTYVLSYTIDGAVNAIRDQDVSDQDELYWNATGHETLVTMEEVSVSVTGPEEVTSAACFSGPIGSEQECSTHDEAGATVTFADGPLEPGAGLTVALAYPPGTFTDPGPILQDRVIASLGGDRELTATQQSVARVTDPVVSALVTFWPLTLIAVLAAMAAGVWSRRHLHRDYQFSGLTPGVIPPAGQQDQHPSERLSRELPPTVAFTPPDGLSPAEVSYLWHKGERSEQLSATLTDLATRGHLVISEAEADSRGRASDWTLTRATPPGQDAAALKAHEEHLLHALFTTVTTDEEPTGEGPARRAEGTVALSSLDEEFAEEALAFNERVSSLVTDRGLLSGAAHVSARESGLASAAKLFAPAIALLLLLAAVNLAAPVIPPSAVALAIATAALLGLWLVIHLLVTVTASPRTPVGRALYEQARGFKLYLETAEAEQIRFEEGIDVFSRYLPYAMVFGLAERWAGIFERLQAEGRYEPDTSWYVARQTGGTLPLAVLATSMSSFSDSAGSTLTSTPGGSGGSAFSSGGGFSGGGVGGGGVGGR</sequence>
<keyword evidence="2" id="KW-0732">Signal</keyword>
<feature type="chain" id="PRO_5038333218" evidence="2">
    <location>
        <begin position="28"/>
        <end position="675"/>
    </location>
</feature>
<evidence type="ECO:0000313" key="5">
    <source>
        <dbReference type="EMBL" id="ROR72530.1"/>
    </source>
</evidence>
<keyword evidence="1" id="KW-0472">Membrane</keyword>
<feature type="signal peptide" evidence="2">
    <location>
        <begin position="1"/>
        <end position="27"/>
    </location>
</feature>
<reference evidence="5 6" key="1">
    <citation type="submission" date="2018-11" db="EMBL/GenBank/DDBJ databases">
        <title>Sequencing the genomes of 1000 actinobacteria strains.</title>
        <authorList>
            <person name="Klenk H.-P."/>
        </authorList>
    </citation>
    <scope>NUCLEOTIDE SEQUENCE [LARGE SCALE GENOMIC DNA]</scope>
    <source>
        <strain evidence="5 6">DSM 11294</strain>
    </source>
</reference>
<organism evidence="5 6">
    <name type="scientific">Bogoriella caseilytica</name>
    <dbReference type="NCBI Taxonomy" id="56055"/>
    <lineage>
        <taxon>Bacteria</taxon>
        <taxon>Bacillati</taxon>
        <taxon>Actinomycetota</taxon>
        <taxon>Actinomycetes</taxon>
        <taxon>Micrococcales</taxon>
        <taxon>Bogoriellaceae</taxon>
        <taxon>Bogoriella</taxon>
    </lineage>
</organism>
<feature type="transmembrane region" description="Helical" evidence="1">
    <location>
        <begin position="491"/>
        <end position="512"/>
    </location>
</feature>
<evidence type="ECO:0000313" key="6">
    <source>
        <dbReference type="Proteomes" id="UP000280668"/>
    </source>
</evidence>
<dbReference type="Pfam" id="PF09972">
    <property type="entry name" value="DUF2207"/>
    <property type="match status" value="1"/>
</dbReference>
<keyword evidence="6" id="KW-1185">Reference proteome</keyword>
<feature type="transmembrane region" description="Helical" evidence="1">
    <location>
        <begin position="518"/>
        <end position="539"/>
    </location>
</feature>
<feature type="domain" description="DUF2207" evidence="3">
    <location>
        <begin position="40"/>
        <end position="232"/>
    </location>
</feature>
<dbReference type="InterPro" id="IPR048389">
    <property type="entry name" value="YciQ-like_C"/>
</dbReference>
<evidence type="ECO:0000259" key="3">
    <source>
        <dbReference type="Pfam" id="PF09972"/>
    </source>
</evidence>
<protein>
    <submittedName>
        <fullName evidence="5">Putative membrane protein DUF2207</fullName>
    </submittedName>
</protein>
<gene>
    <name evidence="5" type="ORF">EDD31_0882</name>
</gene>
<evidence type="ECO:0000256" key="1">
    <source>
        <dbReference type="SAM" id="Phobius"/>
    </source>
</evidence>
<keyword evidence="1" id="KW-0812">Transmembrane</keyword>
<feature type="domain" description="Predicted membrane protein YciQ-like C-terminal" evidence="4">
    <location>
        <begin position="341"/>
        <end position="596"/>
    </location>
</feature>
<dbReference type="OrthoDB" id="4973253at2"/>
<dbReference type="Proteomes" id="UP000280668">
    <property type="component" value="Unassembled WGS sequence"/>
</dbReference>
<dbReference type="EMBL" id="RKHK01000001">
    <property type="protein sequence ID" value="ROR72530.1"/>
    <property type="molecule type" value="Genomic_DNA"/>
</dbReference>
<evidence type="ECO:0000259" key="4">
    <source>
        <dbReference type="Pfam" id="PF20990"/>
    </source>
</evidence>
<feature type="transmembrane region" description="Helical" evidence="1">
    <location>
        <begin position="273"/>
        <end position="297"/>
    </location>
</feature>
<comment type="caution">
    <text evidence="5">The sequence shown here is derived from an EMBL/GenBank/DDBJ whole genome shotgun (WGS) entry which is preliminary data.</text>
</comment>
<dbReference type="AlphaFoldDB" id="A0A3N2BB98"/>
<name>A0A3N2BB98_9MICO</name>
<evidence type="ECO:0000256" key="2">
    <source>
        <dbReference type="SAM" id="SignalP"/>
    </source>
</evidence>
<dbReference type="InterPro" id="IPR018702">
    <property type="entry name" value="DUF2207"/>
</dbReference>
<accession>A0A3N2BB98</accession>